<dbReference type="OrthoDB" id="245242at2759"/>
<feature type="domain" description="DNA polymerase alpha/delta/epsilon subunit B" evidence="7">
    <location>
        <begin position="335"/>
        <end position="522"/>
    </location>
</feature>
<name>A0A088RYP8_LEIPA</name>
<dbReference type="FunFam" id="3.60.21.60:FF:000013">
    <property type="entry name" value="DNA polymerase alpha/epsilon subunit B, putative"/>
    <property type="match status" value="1"/>
</dbReference>
<evidence type="ECO:0000256" key="4">
    <source>
        <dbReference type="ARBA" id="ARBA00022705"/>
    </source>
</evidence>
<feature type="region of interest" description="Disordered" evidence="6">
    <location>
        <begin position="202"/>
        <end position="228"/>
    </location>
</feature>
<evidence type="ECO:0000256" key="6">
    <source>
        <dbReference type="SAM" id="MobiDB-lite"/>
    </source>
</evidence>
<dbReference type="EMBL" id="CP009401">
    <property type="protein sequence ID" value="AIO01066.1"/>
    <property type="molecule type" value="Genomic_DNA"/>
</dbReference>
<dbReference type="KEGG" id="lpan:LPMP_321810"/>
<evidence type="ECO:0000313" key="9">
    <source>
        <dbReference type="Proteomes" id="UP000063063"/>
    </source>
</evidence>
<dbReference type="GeneID" id="22577922"/>
<dbReference type="GO" id="GO:0006270">
    <property type="term" value="P:DNA replication initiation"/>
    <property type="evidence" value="ECO:0007669"/>
    <property type="project" value="TreeGrafter"/>
</dbReference>
<organism evidence="8 9">
    <name type="scientific">Leishmania panamensis</name>
    <dbReference type="NCBI Taxonomy" id="5679"/>
    <lineage>
        <taxon>Eukaryota</taxon>
        <taxon>Discoba</taxon>
        <taxon>Euglenozoa</taxon>
        <taxon>Kinetoplastea</taxon>
        <taxon>Metakinetoplastina</taxon>
        <taxon>Trypanosomatida</taxon>
        <taxon>Trypanosomatidae</taxon>
        <taxon>Leishmaniinae</taxon>
        <taxon>Leishmania</taxon>
        <taxon>Leishmania guyanensis species complex</taxon>
    </lineage>
</organism>
<keyword evidence="5" id="KW-0539">Nucleus</keyword>
<dbReference type="PANTHER" id="PTHR23061:SF12">
    <property type="entry name" value="DNA POLYMERASE ALPHA SUBUNIT B"/>
    <property type="match status" value="1"/>
</dbReference>
<comment type="similarity">
    <text evidence="2">Belongs to the DNA polymerase alpha subunit B family.</text>
</comment>
<comment type="subcellular location">
    <subcellularLocation>
        <location evidence="1">Nucleus</location>
    </subcellularLocation>
</comment>
<proteinExistence type="inferred from homology"/>
<dbReference type="Proteomes" id="UP000063063">
    <property type="component" value="Chromosome 32"/>
</dbReference>
<gene>
    <name evidence="8" type="ORF">LPMP_321810</name>
</gene>
<reference evidence="8 9" key="1">
    <citation type="journal article" date="2015" name="Sci. Rep.">
        <title>The genome of Leishmania panamensis: insights into genomics of the L. (Viannia) subgenus.</title>
        <authorList>
            <person name="Llanes A."/>
            <person name="Restrepo C.M."/>
            <person name="Vecchio G.D."/>
            <person name="Anguizola F.J."/>
            <person name="Lleonart R."/>
        </authorList>
    </citation>
    <scope>NUCLEOTIDE SEQUENCE [LARGE SCALE GENOMIC DNA]</scope>
    <source>
        <strain evidence="8 9">MHOM/PA/94/PSC-1</strain>
    </source>
</reference>
<dbReference type="InterPro" id="IPR016722">
    <property type="entry name" value="DNA_pol_alpha_bsu"/>
</dbReference>
<evidence type="ECO:0000313" key="8">
    <source>
        <dbReference type="EMBL" id="AIO01066.1"/>
    </source>
</evidence>
<feature type="compositionally biased region" description="Polar residues" evidence="6">
    <location>
        <begin position="202"/>
        <end position="219"/>
    </location>
</feature>
<sequence length="730" mass="78900">MQVEGNWKAAANLNLLLGLEHPPARLEKTLLTPQQCRVGSSGSVKVEARNTASFRSSSYCGLQDKSAPTIRKHVIDYYKEMLHRVPLWHGLVKTQTESAGWNKVVKPEPQDEDSVPGMDPQAGGTAPTFGGSLFRAVGILTQVQDPSALSVTTQQTPWEFYVVQNMDDDECYRHALQAMGQTNCKAEASFALLQDASHTGFSARTSGRLDSSTGRSSTGVAAKPAMGEAWEETRGRAVEADEEAAVRDGIRLSLYTRQVSRFTGLYPGMAVGIIGEPFQRSTRGVLTGILVREFVLPSRPMLPWRVDRPLLSASMTSNAGTGGLTDGSVSSVRIHFCSGPFPRRDVSALLRMVTCQALHRGADILVVGGPFIPPFASEFERDLLPSLGATFNEVMEGFVDILEETLKNYYSTRPLLPHMKVLLVSHRDDVTQVPVLPTTMYAIADTDDILIRSNPCRLSVNGVHVSVCNEDVVGDMRERMVERWPTAEGSLRRVVEALVNGRLYAPLYGFPVTTVDLKHLPHLRMDYVPPQNELLEMKPIAAVSTSNSAAKVRGRSDAESGDALTSTSSAISSRGWEAVFNVSAQPSTAMTGSVKEKIKRVKLEELAGDQEGEEEGGGAAIASGGLVIPSTAAAVPTTEYLPHIMFLPSSRPQFAIVTHQSEEVDGADLDNAASASGVLVVNQEVWSTRSSPTFQLRVAEVTIPNTDLVLRRGASSANGVACGVLHIYSA</sequence>
<dbReference type="VEuPathDB" id="TriTrypDB:LPAL13_320023700"/>
<evidence type="ECO:0000256" key="3">
    <source>
        <dbReference type="ARBA" id="ARBA00018596"/>
    </source>
</evidence>
<dbReference type="AlphaFoldDB" id="A0A088RYP8"/>
<keyword evidence="9" id="KW-1185">Reference proteome</keyword>
<evidence type="ECO:0000256" key="5">
    <source>
        <dbReference type="ARBA" id="ARBA00023242"/>
    </source>
</evidence>
<evidence type="ECO:0000256" key="2">
    <source>
        <dbReference type="ARBA" id="ARBA00007299"/>
    </source>
</evidence>
<evidence type="ECO:0000256" key="1">
    <source>
        <dbReference type="ARBA" id="ARBA00004123"/>
    </source>
</evidence>
<keyword evidence="4" id="KW-0235">DNA replication</keyword>
<accession>A0A088RYP8</accession>
<dbReference type="Pfam" id="PF04042">
    <property type="entry name" value="DNA_pol_E_B"/>
    <property type="match status" value="1"/>
</dbReference>
<dbReference type="GO" id="GO:0003677">
    <property type="term" value="F:DNA binding"/>
    <property type="evidence" value="ECO:0007669"/>
    <property type="project" value="InterPro"/>
</dbReference>
<dbReference type="Gene3D" id="3.60.21.60">
    <property type="match status" value="1"/>
</dbReference>
<dbReference type="GO" id="GO:0005658">
    <property type="term" value="C:alpha DNA polymerase:primase complex"/>
    <property type="evidence" value="ECO:0007669"/>
    <property type="project" value="TreeGrafter"/>
</dbReference>
<dbReference type="PANTHER" id="PTHR23061">
    <property type="entry name" value="DNA POLYMERASE 2 ALPHA 70 KDA SUBUNIT"/>
    <property type="match status" value="1"/>
</dbReference>
<dbReference type="RefSeq" id="XP_010701866.1">
    <property type="nucleotide sequence ID" value="XM_010703564.1"/>
</dbReference>
<dbReference type="VEuPathDB" id="TriTrypDB:LPMP_321810"/>
<protein>
    <recommendedName>
        <fullName evidence="3">DNA polymerase alpha subunit B</fullName>
    </recommendedName>
</protein>
<dbReference type="InterPro" id="IPR007185">
    <property type="entry name" value="DNA_pol_a/d/e_bsu"/>
</dbReference>
<evidence type="ECO:0000259" key="7">
    <source>
        <dbReference type="Pfam" id="PF04042"/>
    </source>
</evidence>
<dbReference type="eggNOG" id="ENOG502R95C">
    <property type="taxonomic scope" value="Eukaryota"/>
</dbReference>